<dbReference type="Proteomes" id="UP000256379">
    <property type="component" value="Unassembled WGS sequence"/>
</dbReference>
<reference evidence="1 2" key="1">
    <citation type="submission" date="2018-04" db="EMBL/GenBank/DDBJ databases">
        <title>Novel Campyloabacter and Helicobacter Species and Strains.</title>
        <authorList>
            <person name="Mannion A.J."/>
            <person name="Shen Z."/>
            <person name="Fox J.G."/>
        </authorList>
    </citation>
    <scope>NUCLEOTIDE SEQUENCE [LARGE SCALE GENOMIC DNA]</scope>
    <source>
        <strain evidence="1 2">MIT 17-337</strain>
    </source>
</reference>
<organism evidence="1 2">
    <name type="scientific">Helicobacter didelphidarum</name>
    <dbReference type="NCBI Taxonomy" id="2040648"/>
    <lineage>
        <taxon>Bacteria</taxon>
        <taxon>Pseudomonadati</taxon>
        <taxon>Campylobacterota</taxon>
        <taxon>Epsilonproteobacteria</taxon>
        <taxon>Campylobacterales</taxon>
        <taxon>Helicobacteraceae</taxon>
        <taxon>Helicobacter</taxon>
    </lineage>
</organism>
<dbReference type="EMBL" id="NXLQ01000033">
    <property type="protein sequence ID" value="RDU62243.1"/>
    <property type="molecule type" value="Genomic_DNA"/>
</dbReference>
<name>A0A3D8IAP6_9HELI</name>
<dbReference type="RefSeq" id="WP_115543750.1">
    <property type="nucleotide sequence ID" value="NZ_NXLQ01000033.1"/>
</dbReference>
<dbReference type="AlphaFoldDB" id="A0A3D8IAP6"/>
<accession>A0A3D8IAP6</accession>
<keyword evidence="2" id="KW-1185">Reference proteome</keyword>
<sequence length="136" mass="15786">MYSPNISEEELKNKVANDFFHHKIFNHTRIIGKIDFCISYDDKSLFHQINFLWAEAKKGKAISLVSEYNPNASLYDIKEFFQGRKVSYKDGVAKEGNMCARSLDSVYNDKIANLRYALQSLASKIEPKIYEFGFLR</sequence>
<protein>
    <submittedName>
        <fullName evidence="1">Uncharacterized protein</fullName>
    </submittedName>
</protein>
<gene>
    <name evidence="1" type="ORF">CQA53_09420</name>
</gene>
<evidence type="ECO:0000313" key="1">
    <source>
        <dbReference type="EMBL" id="RDU62243.1"/>
    </source>
</evidence>
<proteinExistence type="predicted"/>
<dbReference type="OrthoDB" id="399884at2"/>
<comment type="caution">
    <text evidence="1">The sequence shown here is derived from an EMBL/GenBank/DDBJ whole genome shotgun (WGS) entry which is preliminary data.</text>
</comment>
<evidence type="ECO:0000313" key="2">
    <source>
        <dbReference type="Proteomes" id="UP000256379"/>
    </source>
</evidence>